<dbReference type="AlphaFoldDB" id="A0AAD8U4W9"/>
<dbReference type="Proteomes" id="UP001231189">
    <property type="component" value="Unassembled WGS sequence"/>
</dbReference>
<sequence length="388" mass="44098">MDCKKQISAGFLTDDLLVEILSWVPFKSFCRFKSVCKAWLAFSSDPHYRGKLPKIPTGLVREGRTGIQLVSLSPNNEEIDGALTFLPHYKKLEFVDCCNGLVLCKYRSISSVSYTHFIVCNPATQEWRELPVSGSHGHPYGRDGYRCTTILAFDPSWSAQSFYVFNFWQNVSNTWKRGISRIEVFSSDLCKWLVDDAWRWNHRILMVNTPHSYIGGALHVQTSSGDILVVDGLHRTSHGMSSSNCTMIKLPHECCHLMDGCFGQSPRSLLCAFPEECGRTVAVFSLDAGRPYKWSLKHRLSMPDALGMGNNIEFCDDGSWVLRCSYHIVALDFERDVLFLIDKETKKLLVYNISTGKLSKIKDGCLTRTWAYHYYVACYSKLQAEPCE</sequence>
<dbReference type="SUPFAM" id="SSF81383">
    <property type="entry name" value="F-box domain"/>
    <property type="match status" value="1"/>
</dbReference>
<dbReference type="PANTHER" id="PTHR35546">
    <property type="entry name" value="F-BOX PROTEIN INTERACTION DOMAIN PROTEIN-RELATED"/>
    <property type="match status" value="1"/>
</dbReference>
<protein>
    <recommendedName>
        <fullName evidence="1">F-box domain-containing protein</fullName>
    </recommendedName>
</protein>
<dbReference type="InterPro" id="IPR055290">
    <property type="entry name" value="At3g26010-like"/>
</dbReference>
<reference evidence="2" key="1">
    <citation type="submission" date="2023-07" db="EMBL/GenBank/DDBJ databases">
        <title>A chromosome-level genome assembly of Lolium multiflorum.</title>
        <authorList>
            <person name="Chen Y."/>
            <person name="Copetti D."/>
            <person name="Kolliker R."/>
            <person name="Studer B."/>
        </authorList>
    </citation>
    <scope>NUCLEOTIDE SEQUENCE</scope>
    <source>
        <strain evidence="2">02402/16</strain>
        <tissue evidence="2">Leaf</tissue>
    </source>
</reference>
<proteinExistence type="predicted"/>
<organism evidence="2 3">
    <name type="scientific">Lolium multiflorum</name>
    <name type="common">Italian ryegrass</name>
    <name type="synonym">Lolium perenne subsp. multiflorum</name>
    <dbReference type="NCBI Taxonomy" id="4521"/>
    <lineage>
        <taxon>Eukaryota</taxon>
        <taxon>Viridiplantae</taxon>
        <taxon>Streptophyta</taxon>
        <taxon>Embryophyta</taxon>
        <taxon>Tracheophyta</taxon>
        <taxon>Spermatophyta</taxon>
        <taxon>Magnoliopsida</taxon>
        <taxon>Liliopsida</taxon>
        <taxon>Poales</taxon>
        <taxon>Poaceae</taxon>
        <taxon>BOP clade</taxon>
        <taxon>Pooideae</taxon>
        <taxon>Poodae</taxon>
        <taxon>Poeae</taxon>
        <taxon>Poeae Chloroplast Group 2 (Poeae type)</taxon>
        <taxon>Loliodinae</taxon>
        <taxon>Loliinae</taxon>
        <taxon>Lolium</taxon>
    </lineage>
</organism>
<dbReference type="EMBL" id="JAUUTY010000001">
    <property type="protein sequence ID" value="KAK1698782.1"/>
    <property type="molecule type" value="Genomic_DNA"/>
</dbReference>
<comment type="caution">
    <text evidence="2">The sequence shown here is derived from an EMBL/GenBank/DDBJ whole genome shotgun (WGS) entry which is preliminary data.</text>
</comment>
<dbReference type="Gene3D" id="1.20.1280.50">
    <property type="match status" value="1"/>
</dbReference>
<keyword evidence="3" id="KW-1185">Reference proteome</keyword>
<name>A0AAD8U4W9_LOLMU</name>
<evidence type="ECO:0000259" key="1">
    <source>
        <dbReference type="SMART" id="SM00256"/>
    </source>
</evidence>
<dbReference type="InterPro" id="IPR001810">
    <property type="entry name" value="F-box_dom"/>
</dbReference>
<evidence type="ECO:0000313" key="3">
    <source>
        <dbReference type="Proteomes" id="UP001231189"/>
    </source>
</evidence>
<feature type="domain" description="F-box" evidence="1">
    <location>
        <begin position="12"/>
        <end position="52"/>
    </location>
</feature>
<dbReference type="Pfam" id="PF00646">
    <property type="entry name" value="F-box"/>
    <property type="match status" value="1"/>
</dbReference>
<evidence type="ECO:0000313" key="2">
    <source>
        <dbReference type="EMBL" id="KAK1698782.1"/>
    </source>
</evidence>
<dbReference type="SMART" id="SM00256">
    <property type="entry name" value="FBOX"/>
    <property type="match status" value="1"/>
</dbReference>
<dbReference type="InterPro" id="IPR036047">
    <property type="entry name" value="F-box-like_dom_sf"/>
</dbReference>
<gene>
    <name evidence="2" type="ORF">QYE76_015479</name>
</gene>
<dbReference type="PANTHER" id="PTHR35546:SF8">
    <property type="entry name" value="F-BOX DOMAIN-CONTAINING PROTEIN"/>
    <property type="match status" value="1"/>
</dbReference>
<dbReference type="CDD" id="cd22157">
    <property type="entry name" value="F-box_AtFBW1-like"/>
    <property type="match status" value="1"/>
</dbReference>
<accession>A0AAD8U4W9</accession>